<name>A0ABT7MCZ0_9PSEU</name>
<reference evidence="6 7" key="1">
    <citation type="submission" date="2023-06" db="EMBL/GenBank/DDBJ databases">
        <title>Actinomycetospora Odt1-22.</title>
        <authorList>
            <person name="Supong K."/>
        </authorList>
    </citation>
    <scope>NUCLEOTIDE SEQUENCE [LARGE SCALE GENOMIC DNA]</scope>
    <source>
        <strain evidence="6 7">Odt1-22</strain>
    </source>
</reference>
<evidence type="ECO:0000313" key="7">
    <source>
        <dbReference type="Proteomes" id="UP001231924"/>
    </source>
</evidence>
<dbReference type="PROSITE" id="PS50977">
    <property type="entry name" value="HTH_TETR_2"/>
    <property type="match status" value="1"/>
</dbReference>
<sequence>MDEEVTRVRRADAVENRSRLLAAARVLFARDGLDVPMREIAREAGVGPATLYRHFPTKQDLATEAFAAEMAACRAVVDDGLADPSAWRGLCTVIERLTVLHARNLGFTEAFLATFPHAVDLRAERRAALDAVAGLARRAQAEGELRRDFVPQDLVLTLTATRGLDVMPESARPAAARRLADLLIGGLHATVA</sequence>
<dbReference type="Pfam" id="PF00440">
    <property type="entry name" value="TetR_N"/>
    <property type="match status" value="1"/>
</dbReference>
<proteinExistence type="predicted"/>
<organism evidence="6 7">
    <name type="scientific">Actinomycetospora termitidis</name>
    <dbReference type="NCBI Taxonomy" id="3053470"/>
    <lineage>
        <taxon>Bacteria</taxon>
        <taxon>Bacillati</taxon>
        <taxon>Actinomycetota</taxon>
        <taxon>Actinomycetes</taxon>
        <taxon>Pseudonocardiales</taxon>
        <taxon>Pseudonocardiaceae</taxon>
        <taxon>Actinomycetospora</taxon>
    </lineage>
</organism>
<dbReference type="PANTHER" id="PTHR30055:SF234">
    <property type="entry name" value="HTH-TYPE TRANSCRIPTIONAL REGULATOR BETI"/>
    <property type="match status" value="1"/>
</dbReference>
<dbReference type="EMBL" id="JASVWF010000005">
    <property type="protein sequence ID" value="MDL5158539.1"/>
    <property type="molecule type" value="Genomic_DNA"/>
</dbReference>
<dbReference type="InterPro" id="IPR036271">
    <property type="entry name" value="Tet_transcr_reg_TetR-rel_C_sf"/>
</dbReference>
<dbReference type="RefSeq" id="WP_286055079.1">
    <property type="nucleotide sequence ID" value="NZ_JASVWF010000005.1"/>
</dbReference>
<gene>
    <name evidence="6" type="ORF">QRT03_21405</name>
</gene>
<evidence type="ECO:0000256" key="1">
    <source>
        <dbReference type="ARBA" id="ARBA00023015"/>
    </source>
</evidence>
<feature type="domain" description="HTH tetR-type" evidence="5">
    <location>
        <begin position="14"/>
        <end position="73"/>
    </location>
</feature>
<evidence type="ECO:0000256" key="3">
    <source>
        <dbReference type="ARBA" id="ARBA00023163"/>
    </source>
</evidence>
<comment type="caution">
    <text evidence="6">The sequence shown here is derived from an EMBL/GenBank/DDBJ whole genome shotgun (WGS) entry which is preliminary data.</text>
</comment>
<keyword evidence="3" id="KW-0804">Transcription</keyword>
<evidence type="ECO:0000313" key="6">
    <source>
        <dbReference type="EMBL" id="MDL5158539.1"/>
    </source>
</evidence>
<dbReference type="PRINTS" id="PR00455">
    <property type="entry name" value="HTHTETR"/>
</dbReference>
<protein>
    <submittedName>
        <fullName evidence="6">Helix-turn-helix domain-containing protein</fullName>
    </submittedName>
</protein>
<dbReference type="PANTHER" id="PTHR30055">
    <property type="entry name" value="HTH-TYPE TRANSCRIPTIONAL REGULATOR RUTR"/>
    <property type="match status" value="1"/>
</dbReference>
<keyword evidence="1" id="KW-0805">Transcription regulation</keyword>
<accession>A0ABT7MCZ0</accession>
<dbReference type="InterPro" id="IPR009057">
    <property type="entry name" value="Homeodomain-like_sf"/>
</dbReference>
<keyword evidence="7" id="KW-1185">Reference proteome</keyword>
<dbReference type="InterPro" id="IPR050109">
    <property type="entry name" value="HTH-type_TetR-like_transc_reg"/>
</dbReference>
<dbReference type="Gene3D" id="1.10.357.10">
    <property type="entry name" value="Tetracycline Repressor, domain 2"/>
    <property type="match status" value="1"/>
</dbReference>
<dbReference type="InterPro" id="IPR001647">
    <property type="entry name" value="HTH_TetR"/>
</dbReference>
<evidence type="ECO:0000259" key="5">
    <source>
        <dbReference type="PROSITE" id="PS50977"/>
    </source>
</evidence>
<evidence type="ECO:0000256" key="2">
    <source>
        <dbReference type="ARBA" id="ARBA00023125"/>
    </source>
</evidence>
<feature type="DNA-binding region" description="H-T-H motif" evidence="4">
    <location>
        <begin position="36"/>
        <end position="55"/>
    </location>
</feature>
<dbReference type="SUPFAM" id="SSF46689">
    <property type="entry name" value="Homeodomain-like"/>
    <property type="match status" value="1"/>
</dbReference>
<evidence type="ECO:0000256" key="4">
    <source>
        <dbReference type="PROSITE-ProRule" id="PRU00335"/>
    </source>
</evidence>
<dbReference type="SUPFAM" id="SSF48498">
    <property type="entry name" value="Tetracyclin repressor-like, C-terminal domain"/>
    <property type="match status" value="1"/>
</dbReference>
<keyword evidence="2 4" id="KW-0238">DNA-binding</keyword>
<dbReference type="Proteomes" id="UP001231924">
    <property type="component" value="Unassembled WGS sequence"/>
</dbReference>